<feature type="coiled-coil region" evidence="1">
    <location>
        <begin position="327"/>
        <end position="389"/>
    </location>
</feature>
<keyword evidence="1" id="KW-0175">Coiled coil</keyword>
<feature type="chain" id="PRO_5012902279" description="Peptidase S74 domain-containing protein" evidence="2">
    <location>
        <begin position="26"/>
        <end position="393"/>
    </location>
</feature>
<dbReference type="RefSeq" id="WP_098078173.1">
    <property type="nucleotide sequence ID" value="NZ_PDEQ01000009.1"/>
</dbReference>
<organism evidence="4 5">
    <name type="scientific">Longibacter salinarum</name>
    <dbReference type="NCBI Taxonomy" id="1850348"/>
    <lineage>
        <taxon>Bacteria</taxon>
        <taxon>Pseudomonadati</taxon>
        <taxon>Rhodothermota</taxon>
        <taxon>Rhodothermia</taxon>
        <taxon>Rhodothermales</taxon>
        <taxon>Salisaetaceae</taxon>
        <taxon>Longibacter</taxon>
    </lineage>
</organism>
<dbReference type="CDD" id="cd14686">
    <property type="entry name" value="bZIP"/>
    <property type="match status" value="1"/>
</dbReference>
<reference evidence="4 5" key="1">
    <citation type="submission" date="2017-10" db="EMBL/GenBank/DDBJ databases">
        <title>Draft genome of Longibacter Salinarum.</title>
        <authorList>
            <person name="Goh K.M."/>
            <person name="Shamsir M.S."/>
            <person name="Lim S.W."/>
        </authorList>
    </citation>
    <scope>NUCLEOTIDE SEQUENCE [LARGE SCALE GENOMIC DNA]</scope>
    <source>
        <strain evidence="4 5">KCTC 52045</strain>
    </source>
</reference>
<comment type="caution">
    <text evidence="4">The sequence shown here is derived from an EMBL/GenBank/DDBJ whole genome shotgun (WGS) entry which is preliminary data.</text>
</comment>
<sequence>MSCRYISVLLLAALFILSVPNDARAQADESIQGSLCVGFDCQATETFDFKTIYMKENNLRLFFEDTSNSGSFPSNDWQIRANESENGGANLFAFDDVTNDYQAFVIEAASQDNALVVSDTDNSGSGGGYVGVGIADPQIELHLFHGDSPGIRMEQDGTEGFGNYAWDVAGNETNFFVRDVTGGASVGQEIIPFRIYPGASNGSLTVSDNSIGIGTTSPTTTLHLQSDTPGLRVENTSSGTDALALDENGNLTISGVLTEASSMHLKENRETVNTAEVLETLKSLPVETWNYRTDEDGIRHMGPMAQTFYAAFGLGVDEEHLAPLDVNGVALAAIQELLKRVESLESEAASTENQVQELKAENQELSDRIARLERLVEQQMGENADVKAQGDAK</sequence>
<keyword evidence="5" id="KW-1185">Reference proteome</keyword>
<evidence type="ECO:0000313" key="4">
    <source>
        <dbReference type="EMBL" id="PEN11489.1"/>
    </source>
</evidence>
<evidence type="ECO:0000259" key="3">
    <source>
        <dbReference type="PROSITE" id="PS51688"/>
    </source>
</evidence>
<proteinExistence type="predicted"/>
<dbReference type="PROSITE" id="PS51688">
    <property type="entry name" value="ICA"/>
    <property type="match status" value="1"/>
</dbReference>
<dbReference type="AlphaFoldDB" id="A0A2A8CUL5"/>
<evidence type="ECO:0000313" key="5">
    <source>
        <dbReference type="Proteomes" id="UP000220102"/>
    </source>
</evidence>
<name>A0A2A8CUL5_9BACT</name>
<protein>
    <recommendedName>
        <fullName evidence="3">Peptidase S74 domain-containing protein</fullName>
    </recommendedName>
</protein>
<evidence type="ECO:0000256" key="2">
    <source>
        <dbReference type="SAM" id="SignalP"/>
    </source>
</evidence>
<accession>A0A2A8CUL5</accession>
<feature type="signal peptide" evidence="2">
    <location>
        <begin position="1"/>
        <end position="25"/>
    </location>
</feature>
<dbReference type="Pfam" id="PF13884">
    <property type="entry name" value="Peptidase_S74"/>
    <property type="match status" value="1"/>
</dbReference>
<gene>
    <name evidence="4" type="ORF">CRI94_15770</name>
</gene>
<dbReference type="Proteomes" id="UP000220102">
    <property type="component" value="Unassembled WGS sequence"/>
</dbReference>
<dbReference type="EMBL" id="PDEQ01000009">
    <property type="protein sequence ID" value="PEN11489.1"/>
    <property type="molecule type" value="Genomic_DNA"/>
</dbReference>
<dbReference type="InterPro" id="IPR030392">
    <property type="entry name" value="S74_ICA"/>
</dbReference>
<feature type="domain" description="Peptidase S74" evidence="3">
    <location>
        <begin position="261"/>
        <end position="376"/>
    </location>
</feature>
<keyword evidence="2" id="KW-0732">Signal</keyword>
<evidence type="ECO:0000256" key="1">
    <source>
        <dbReference type="SAM" id="Coils"/>
    </source>
</evidence>